<evidence type="ECO:0000313" key="4">
    <source>
        <dbReference type="Proteomes" id="UP000243459"/>
    </source>
</evidence>
<feature type="compositionally biased region" description="Basic and acidic residues" evidence="1">
    <location>
        <begin position="115"/>
        <end position="139"/>
    </location>
</feature>
<gene>
    <name evidence="3" type="ORF">A4U43_C02F15690</name>
</gene>
<sequence length="139" mass="16218">MESESHCEEIMKRRHELWMAEYGRVYEDEAEKARRFEIFKENVKYIEDFNNAGEHKYTLGVNAFTDLAPVEFTATYASGFKIPDAELEESLLSSPTSPSSVDQRTEVEVANDVNYEEKYERCQGEVSKDKKEEKEEKLN</sequence>
<accession>A0A5P1FNE7</accession>
<proteinExistence type="predicted"/>
<name>A0A5P1FNE7_ASPOF</name>
<dbReference type="SMART" id="SM00848">
    <property type="entry name" value="Inhibitor_I29"/>
    <property type="match status" value="1"/>
</dbReference>
<evidence type="ECO:0000313" key="3">
    <source>
        <dbReference type="EMBL" id="ONK78211.1"/>
    </source>
</evidence>
<dbReference type="Pfam" id="PF08246">
    <property type="entry name" value="Inhibitor_I29"/>
    <property type="match status" value="1"/>
</dbReference>
<dbReference type="Gene3D" id="1.10.287.2250">
    <property type="match status" value="1"/>
</dbReference>
<dbReference type="AlphaFoldDB" id="A0A5P1FNE7"/>
<organism evidence="3 4">
    <name type="scientific">Asparagus officinalis</name>
    <name type="common">Garden asparagus</name>
    <dbReference type="NCBI Taxonomy" id="4686"/>
    <lineage>
        <taxon>Eukaryota</taxon>
        <taxon>Viridiplantae</taxon>
        <taxon>Streptophyta</taxon>
        <taxon>Embryophyta</taxon>
        <taxon>Tracheophyta</taxon>
        <taxon>Spermatophyta</taxon>
        <taxon>Magnoliopsida</taxon>
        <taxon>Liliopsida</taxon>
        <taxon>Asparagales</taxon>
        <taxon>Asparagaceae</taxon>
        <taxon>Asparagoideae</taxon>
        <taxon>Asparagus</taxon>
    </lineage>
</organism>
<reference evidence="4" key="1">
    <citation type="journal article" date="2017" name="Nat. Commun.">
        <title>The asparagus genome sheds light on the origin and evolution of a young Y chromosome.</title>
        <authorList>
            <person name="Harkess A."/>
            <person name="Zhou J."/>
            <person name="Xu C."/>
            <person name="Bowers J.E."/>
            <person name="Van der Hulst R."/>
            <person name="Ayyampalayam S."/>
            <person name="Mercati F."/>
            <person name="Riccardi P."/>
            <person name="McKain M.R."/>
            <person name="Kakrana A."/>
            <person name="Tang H."/>
            <person name="Ray J."/>
            <person name="Groenendijk J."/>
            <person name="Arikit S."/>
            <person name="Mathioni S.M."/>
            <person name="Nakano M."/>
            <person name="Shan H."/>
            <person name="Telgmann-Rauber A."/>
            <person name="Kanno A."/>
            <person name="Yue Z."/>
            <person name="Chen H."/>
            <person name="Li W."/>
            <person name="Chen Y."/>
            <person name="Xu X."/>
            <person name="Zhang Y."/>
            <person name="Luo S."/>
            <person name="Chen H."/>
            <person name="Gao J."/>
            <person name="Mao Z."/>
            <person name="Pires J.C."/>
            <person name="Luo M."/>
            <person name="Kudrna D."/>
            <person name="Wing R.A."/>
            <person name="Meyers B.C."/>
            <person name="Yi K."/>
            <person name="Kong H."/>
            <person name="Lavrijsen P."/>
            <person name="Sunseri F."/>
            <person name="Falavigna A."/>
            <person name="Ye Y."/>
            <person name="Leebens-Mack J.H."/>
            <person name="Chen G."/>
        </authorList>
    </citation>
    <scope>NUCLEOTIDE SEQUENCE [LARGE SCALE GENOMIC DNA]</scope>
    <source>
        <strain evidence="4">cv. DH0086</strain>
    </source>
</reference>
<evidence type="ECO:0000256" key="1">
    <source>
        <dbReference type="SAM" id="MobiDB-lite"/>
    </source>
</evidence>
<dbReference type="SUPFAM" id="SSF54001">
    <property type="entry name" value="Cysteine proteinases"/>
    <property type="match status" value="1"/>
</dbReference>
<keyword evidence="4" id="KW-1185">Reference proteome</keyword>
<dbReference type="Gramene" id="ONK78211">
    <property type="protein sequence ID" value="ONK78211"/>
    <property type="gene ID" value="A4U43_C02F15690"/>
</dbReference>
<feature type="domain" description="Cathepsin propeptide inhibitor" evidence="2">
    <location>
        <begin position="15"/>
        <end position="72"/>
    </location>
</feature>
<dbReference type="EMBL" id="CM007382">
    <property type="protein sequence ID" value="ONK78211.1"/>
    <property type="molecule type" value="Genomic_DNA"/>
</dbReference>
<evidence type="ECO:0000259" key="2">
    <source>
        <dbReference type="SMART" id="SM00848"/>
    </source>
</evidence>
<dbReference type="InterPro" id="IPR013201">
    <property type="entry name" value="Prot_inhib_I29"/>
</dbReference>
<dbReference type="Proteomes" id="UP000243459">
    <property type="component" value="Chromosome 2"/>
</dbReference>
<feature type="compositionally biased region" description="Low complexity" evidence="1">
    <location>
        <begin position="91"/>
        <end position="100"/>
    </location>
</feature>
<feature type="region of interest" description="Disordered" evidence="1">
    <location>
        <begin position="91"/>
        <end position="139"/>
    </location>
</feature>
<protein>
    <recommendedName>
        <fullName evidence="2">Cathepsin propeptide inhibitor domain-containing protein</fullName>
    </recommendedName>
</protein>
<dbReference type="InterPro" id="IPR038765">
    <property type="entry name" value="Papain-like_cys_pep_sf"/>
</dbReference>
<dbReference type="OrthoDB" id="1860964at2759"/>